<dbReference type="InParanoid" id="A0A7C8MT77"/>
<feature type="transmembrane region" description="Helical" evidence="7">
    <location>
        <begin position="193"/>
        <end position="213"/>
    </location>
</feature>
<keyword evidence="3 7" id="KW-0812">Transmembrane</keyword>
<feature type="transmembrane region" description="Helical" evidence="7">
    <location>
        <begin position="271"/>
        <end position="288"/>
    </location>
</feature>
<feature type="transmembrane region" description="Helical" evidence="7">
    <location>
        <begin position="433"/>
        <end position="454"/>
    </location>
</feature>
<dbReference type="Gene3D" id="1.20.1720.10">
    <property type="entry name" value="Multidrug resistance protein D"/>
    <property type="match status" value="1"/>
</dbReference>
<dbReference type="PANTHER" id="PTHR23502:SF51">
    <property type="entry name" value="QUINIDINE RESISTANCE PROTEIN 1-RELATED"/>
    <property type="match status" value="1"/>
</dbReference>
<sequence length="483" mass="51294">MATEREAIPADERQQLLPPPTPTESAPFSAFTPCQKRWILFLTGFAGSFSPLSSFIFYPAIVPIASSLGVTVGLVNLAITTYMVVSGIVPAILGSAADKIGRRPIYILALSIYFVANIGLALQSSYPALLVLRMVQSAGISGTISLGYGVISDIATPSERGSYVGIFALGPNAAPPCGPVLGGIIAAKLGWRWIFWFLVISGGLCLVMVLLALPETARAIVGNGSIPATERDMFVLLLCNGIFYAACACVQASLSSLFIQVYGYEELQAGLIYLPFGLAALVSAYVWGKYCNRTSTVSRANMPQGKFLDFEYARVARAHGYDPDEAKKKLMDGFPIELARLRSAFYIVILTAVGTIAYGWAVQKQVHAAIPLAIQAVIGFNASAAFVAFGTLLTDLNPGRSSTAAASSNIIRASLAAAMTAALQPIIDAVGAGWCFTIFGFVFALCGPLIIYQIKIGPKCRELRGTKQAERTMLLAGEGGQDR</sequence>
<comment type="caution">
    <text evidence="9">The sequence shown here is derived from an EMBL/GenBank/DDBJ whole genome shotgun (WGS) entry which is preliminary data.</text>
</comment>
<evidence type="ECO:0000313" key="10">
    <source>
        <dbReference type="Proteomes" id="UP000481858"/>
    </source>
</evidence>
<dbReference type="InterPro" id="IPR011701">
    <property type="entry name" value="MFS"/>
</dbReference>
<comment type="subcellular location">
    <subcellularLocation>
        <location evidence="1">Membrane</location>
        <topology evidence="1">Multi-pass membrane protein</topology>
    </subcellularLocation>
</comment>
<keyword evidence="5 7" id="KW-0472">Membrane</keyword>
<dbReference type="GO" id="GO:0005886">
    <property type="term" value="C:plasma membrane"/>
    <property type="evidence" value="ECO:0007669"/>
    <property type="project" value="TreeGrafter"/>
</dbReference>
<feature type="transmembrane region" description="Helical" evidence="7">
    <location>
        <begin position="128"/>
        <end position="151"/>
    </location>
</feature>
<dbReference type="Proteomes" id="UP000481858">
    <property type="component" value="Unassembled WGS sequence"/>
</dbReference>
<organism evidence="9 10">
    <name type="scientific">Xylaria multiplex</name>
    <dbReference type="NCBI Taxonomy" id="323545"/>
    <lineage>
        <taxon>Eukaryota</taxon>
        <taxon>Fungi</taxon>
        <taxon>Dikarya</taxon>
        <taxon>Ascomycota</taxon>
        <taxon>Pezizomycotina</taxon>
        <taxon>Sordariomycetes</taxon>
        <taxon>Xylariomycetidae</taxon>
        <taxon>Xylariales</taxon>
        <taxon>Xylariaceae</taxon>
        <taxon>Xylaria</taxon>
    </lineage>
</organism>
<dbReference type="GO" id="GO:0022857">
    <property type="term" value="F:transmembrane transporter activity"/>
    <property type="evidence" value="ECO:0007669"/>
    <property type="project" value="InterPro"/>
</dbReference>
<feature type="transmembrane region" description="Helical" evidence="7">
    <location>
        <begin position="105"/>
        <end position="122"/>
    </location>
</feature>
<evidence type="ECO:0000256" key="7">
    <source>
        <dbReference type="SAM" id="Phobius"/>
    </source>
</evidence>
<evidence type="ECO:0000259" key="8">
    <source>
        <dbReference type="PROSITE" id="PS50850"/>
    </source>
</evidence>
<evidence type="ECO:0000256" key="3">
    <source>
        <dbReference type="ARBA" id="ARBA00022692"/>
    </source>
</evidence>
<keyword evidence="4 7" id="KW-1133">Transmembrane helix</keyword>
<evidence type="ECO:0000256" key="2">
    <source>
        <dbReference type="ARBA" id="ARBA00022448"/>
    </source>
</evidence>
<feature type="compositionally biased region" description="Basic and acidic residues" evidence="6">
    <location>
        <begin position="1"/>
        <end position="14"/>
    </location>
</feature>
<dbReference type="InterPro" id="IPR036259">
    <property type="entry name" value="MFS_trans_sf"/>
</dbReference>
<keyword evidence="2" id="KW-0813">Transport</keyword>
<feature type="region of interest" description="Disordered" evidence="6">
    <location>
        <begin position="1"/>
        <end position="26"/>
    </location>
</feature>
<evidence type="ECO:0000256" key="4">
    <source>
        <dbReference type="ARBA" id="ARBA00022989"/>
    </source>
</evidence>
<dbReference type="Pfam" id="PF07690">
    <property type="entry name" value="MFS_1"/>
    <property type="match status" value="1"/>
</dbReference>
<feature type="transmembrane region" description="Helical" evidence="7">
    <location>
        <begin position="344"/>
        <end position="362"/>
    </location>
</feature>
<feature type="transmembrane region" description="Helical" evidence="7">
    <location>
        <begin position="163"/>
        <end position="187"/>
    </location>
</feature>
<name>A0A7C8MT77_9PEZI</name>
<evidence type="ECO:0000256" key="5">
    <source>
        <dbReference type="ARBA" id="ARBA00023136"/>
    </source>
</evidence>
<gene>
    <name evidence="9" type="ORF">GQX73_g3601</name>
</gene>
<evidence type="ECO:0000313" key="9">
    <source>
        <dbReference type="EMBL" id="KAF2969968.1"/>
    </source>
</evidence>
<feature type="transmembrane region" description="Helical" evidence="7">
    <location>
        <begin position="410"/>
        <end position="427"/>
    </location>
</feature>
<feature type="transmembrane region" description="Helical" evidence="7">
    <location>
        <begin position="73"/>
        <end position="93"/>
    </location>
</feature>
<feature type="domain" description="Major facilitator superfamily (MFS) profile" evidence="8">
    <location>
        <begin position="39"/>
        <end position="461"/>
    </location>
</feature>
<feature type="transmembrane region" description="Helical" evidence="7">
    <location>
        <begin position="234"/>
        <end position="259"/>
    </location>
</feature>
<dbReference type="AlphaFoldDB" id="A0A7C8MT77"/>
<dbReference type="OrthoDB" id="440553at2759"/>
<reference evidence="9 10" key="1">
    <citation type="submission" date="2019-12" db="EMBL/GenBank/DDBJ databases">
        <title>Draft genome sequence of the ascomycete Xylaria multiplex DSM 110363.</title>
        <authorList>
            <person name="Buettner E."/>
            <person name="Kellner H."/>
        </authorList>
    </citation>
    <scope>NUCLEOTIDE SEQUENCE [LARGE SCALE GENOMIC DNA]</scope>
    <source>
        <strain evidence="9 10">DSM 110363</strain>
    </source>
</reference>
<dbReference type="EMBL" id="WUBL01000029">
    <property type="protein sequence ID" value="KAF2969968.1"/>
    <property type="molecule type" value="Genomic_DNA"/>
</dbReference>
<feature type="transmembrane region" description="Helical" evidence="7">
    <location>
        <begin position="368"/>
        <end position="389"/>
    </location>
</feature>
<accession>A0A7C8MT77</accession>
<evidence type="ECO:0000256" key="6">
    <source>
        <dbReference type="SAM" id="MobiDB-lite"/>
    </source>
</evidence>
<dbReference type="PROSITE" id="PS50850">
    <property type="entry name" value="MFS"/>
    <property type="match status" value="1"/>
</dbReference>
<dbReference type="SUPFAM" id="SSF103473">
    <property type="entry name" value="MFS general substrate transporter"/>
    <property type="match status" value="1"/>
</dbReference>
<evidence type="ECO:0000256" key="1">
    <source>
        <dbReference type="ARBA" id="ARBA00004141"/>
    </source>
</evidence>
<feature type="transmembrane region" description="Helical" evidence="7">
    <location>
        <begin position="38"/>
        <end position="61"/>
    </location>
</feature>
<protein>
    <recommendedName>
        <fullName evidence="8">Major facilitator superfamily (MFS) profile domain-containing protein</fullName>
    </recommendedName>
</protein>
<dbReference type="PANTHER" id="PTHR23502">
    <property type="entry name" value="MAJOR FACILITATOR SUPERFAMILY"/>
    <property type="match status" value="1"/>
</dbReference>
<dbReference type="FunFam" id="1.20.1720.10:FF:000009">
    <property type="entry name" value="MFS multidrug transporter"/>
    <property type="match status" value="1"/>
</dbReference>
<proteinExistence type="predicted"/>
<keyword evidence="10" id="KW-1185">Reference proteome</keyword>
<dbReference type="InterPro" id="IPR020846">
    <property type="entry name" value="MFS_dom"/>
</dbReference>